<dbReference type="PANTHER" id="PTHR22589">
    <property type="entry name" value="CARNITINE O-ACYLTRANSFERASE"/>
    <property type="match status" value="1"/>
</dbReference>
<evidence type="ECO:0000313" key="3">
    <source>
        <dbReference type="EMBL" id="VDN35088.1"/>
    </source>
</evidence>
<dbReference type="InterPro" id="IPR000542">
    <property type="entry name" value="Carn_acyl_trans"/>
</dbReference>
<organism evidence="3 4">
    <name type="scientific">Cylicostephanus goldi</name>
    <name type="common">Nematode worm</name>
    <dbReference type="NCBI Taxonomy" id="71465"/>
    <lineage>
        <taxon>Eukaryota</taxon>
        <taxon>Metazoa</taxon>
        <taxon>Ecdysozoa</taxon>
        <taxon>Nematoda</taxon>
        <taxon>Chromadorea</taxon>
        <taxon>Rhabditida</taxon>
        <taxon>Rhabditina</taxon>
        <taxon>Rhabditomorpha</taxon>
        <taxon>Strongyloidea</taxon>
        <taxon>Strongylidae</taxon>
        <taxon>Cylicostephanus</taxon>
    </lineage>
</organism>
<evidence type="ECO:0000313" key="4">
    <source>
        <dbReference type="Proteomes" id="UP000271889"/>
    </source>
</evidence>
<dbReference type="SUPFAM" id="SSF52777">
    <property type="entry name" value="CoA-dependent acyltransferases"/>
    <property type="match status" value="1"/>
</dbReference>
<dbReference type="GO" id="GO:0019254">
    <property type="term" value="P:carnitine metabolic process, CoA-linked"/>
    <property type="evidence" value="ECO:0007669"/>
    <property type="project" value="TreeGrafter"/>
</dbReference>
<protein>
    <recommendedName>
        <fullName evidence="2">Choline/carnitine acyltransferase domain-containing protein</fullName>
    </recommendedName>
</protein>
<keyword evidence="1" id="KW-0012">Acyltransferase</keyword>
<dbReference type="InterPro" id="IPR039551">
    <property type="entry name" value="Cho/carn_acyl_trans"/>
</dbReference>
<dbReference type="Gene3D" id="3.30.559.70">
    <property type="entry name" value="Choline/Carnitine o-acyltransferase, domain 2"/>
    <property type="match status" value="1"/>
</dbReference>
<gene>
    <name evidence="3" type="ORF">CGOC_LOCUS12831</name>
</gene>
<proteinExistence type="predicted"/>
<evidence type="ECO:0000256" key="1">
    <source>
        <dbReference type="ARBA" id="ARBA00023315"/>
    </source>
</evidence>
<dbReference type="Proteomes" id="UP000271889">
    <property type="component" value="Unassembled WGS sequence"/>
</dbReference>
<dbReference type="InterPro" id="IPR042231">
    <property type="entry name" value="Cho/carn_acyl_trans_2"/>
</dbReference>
<keyword evidence="1" id="KW-0808">Transferase</keyword>
<dbReference type="Pfam" id="PF00755">
    <property type="entry name" value="Carn_acyltransf"/>
    <property type="match status" value="1"/>
</dbReference>
<accession>A0A3P7NHN8</accession>
<dbReference type="GO" id="GO:0005777">
    <property type="term" value="C:peroxisome"/>
    <property type="evidence" value="ECO:0007669"/>
    <property type="project" value="TreeGrafter"/>
</dbReference>
<dbReference type="AlphaFoldDB" id="A0A3P7NHN8"/>
<reference evidence="3 4" key="1">
    <citation type="submission" date="2018-11" db="EMBL/GenBank/DDBJ databases">
        <authorList>
            <consortium name="Pathogen Informatics"/>
        </authorList>
    </citation>
    <scope>NUCLEOTIDE SEQUENCE [LARGE SCALE GENOMIC DNA]</scope>
</reference>
<feature type="domain" description="Choline/carnitine acyltransferase" evidence="2">
    <location>
        <begin position="2"/>
        <end position="113"/>
    </location>
</feature>
<dbReference type="PANTHER" id="PTHR22589:SF103">
    <property type="entry name" value="CARNITINE O-ACETYL-TRANSFERASE, ISOFORM A-RELATED"/>
    <property type="match status" value="1"/>
</dbReference>
<keyword evidence="4" id="KW-1185">Reference proteome</keyword>
<name>A0A3P7NHN8_CYLGO</name>
<evidence type="ECO:0000259" key="2">
    <source>
        <dbReference type="Pfam" id="PF00755"/>
    </source>
</evidence>
<dbReference type="EMBL" id="UYRV01126066">
    <property type="protein sequence ID" value="VDN35088.1"/>
    <property type="molecule type" value="Genomic_DNA"/>
</dbReference>
<dbReference type="GO" id="GO:0004092">
    <property type="term" value="F:carnitine O-acetyltransferase activity"/>
    <property type="evidence" value="ECO:0007669"/>
    <property type="project" value="TreeGrafter"/>
</dbReference>
<sequence length="120" mass="13876">MKNQLPQDMSGKTPFDMEQYKYMFGTTRIPRKGCDEIRYGFTNENQPRHIIVIHNGHVFSMPVLNKARQPLSISALLALFREIIEKSPERLTHSVGIVSSDKRDRWAGIYKQLEGNPVLF</sequence>
<dbReference type="OrthoDB" id="240216at2759"/>